<sequence>MTKLRKQGQATTIHRKETVALRRSPDHPHLLALATHRAVLLFDIRCPSMGGRASSAAAISTESTWSDGCASQSESAGPLRRRPPTATSGVSIFQPPLDTDSGVRSLNFFGRVLSFGTSAGHVHFYDLATGRELPIKLTLETGPSVTDNSTSSEPRSYNLQPPPSDLYRDTGSESLDSFGLRHGATTHYPSLDYLRRIQQQQQYWRVQASASVPQASPFFQRLRDRLTRQLSFRDNHELRESGPSQSSQSERRHQYQRNLLARHLISSSLLALPPITLPRQTAGPESESSLEQPPPTLSPSPFALAAVNALAPPSSLAFSSALRAPQHNCLQMNSALSPPSSSASDIDDLSIHTAISSYIFLPRIHSRTHTVDVEVLASHQPRTTSSHFNYSQPQGLPTVSHQSCHPQEGSEFRGLLTTSPQVFGTRQSLVAPFLVGSGDGNGSYTNEPGLIPASNQDSGPRLAIPRTPRPSLLAGISDLDISPPGWTDCRRPVAEDAGSDALETISSRVLLAASQRCRLI</sequence>
<organism evidence="2 3">
    <name type="scientific">Protopolystoma xenopodis</name>
    <dbReference type="NCBI Taxonomy" id="117903"/>
    <lineage>
        <taxon>Eukaryota</taxon>
        <taxon>Metazoa</taxon>
        <taxon>Spiralia</taxon>
        <taxon>Lophotrochozoa</taxon>
        <taxon>Platyhelminthes</taxon>
        <taxon>Monogenea</taxon>
        <taxon>Polyopisthocotylea</taxon>
        <taxon>Polystomatidea</taxon>
        <taxon>Polystomatidae</taxon>
        <taxon>Protopolystoma</taxon>
    </lineage>
</organism>
<feature type="region of interest" description="Disordered" evidence="1">
    <location>
        <begin position="64"/>
        <end position="94"/>
    </location>
</feature>
<feature type="compositionally biased region" description="Low complexity" evidence="1">
    <location>
        <begin position="276"/>
        <end position="291"/>
    </location>
</feature>
<evidence type="ECO:0000313" key="2">
    <source>
        <dbReference type="EMBL" id="VEL34530.1"/>
    </source>
</evidence>
<proteinExistence type="predicted"/>
<feature type="region of interest" description="Disordered" evidence="1">
    <location>
        <begin position="276"/>
        <end position="298"/>
    </location>
</feature>
<comment type="caution">
    <text evidence="2">The sequence shown here is derived from an EMBL/GenBank/DDBJ whole genome shotgun (WGS) entry which is preliminary data.</text>
</comment>
<evidence type="ECO:0000256" key="1">
    <source>
        <dbReference type="SAM" id="MobiDB-lite"/>
    </source>
</evidence>
<name>A0A3S5BQE2_9PLAT</name>
<accession>A0A3S5BQE2</accession>
<gene>
    <name evidence="2" type="ORF">PXEA_LOCUS27970</name>
</gene>
<dbReference type="OrthoDB" id="9610195at2759"/>
<evidence type="ECO:0000313" key="3">
    <source>
        <dbReference type="Proteomes" id="UP000784294"/>
    </source>
</evidence>
<feature type="compositionally biased region" description="Polar residues" evidence="1">
    <location>
        <begin position="383"/>
        <end position="405"/>
    </location>
</feature>
<dbReference type="EMBL" id="CAAALY010247853">
    <property type="protein sequence ID" value="VEL34530.1"/>
    <property type="molecule type" value="Genomic_DNA"/>
</dbReference>
<feature type="compositionally biased region" description="Polar residues" evidence="1">
    <location>
        <begin position="141"/>
        <end position="159"/>
    </location>
</feature>
<dbReference type="Proteomes" id="UP000784294">
    <property type="component" value="Unassembled WGS sequence"/>
</dbReference>
<reference evidence="2" key="1">
    <citation type="submission" date="2018-11" db="EMBL/GenBank/DDBJ databases">
        <authorList>
            <consortium name="Pathogen Informatics"/>
        </authorList>
    </citation>
    <scope>NUCLEOTIDE SEQUENCE</scope>
</reference>
<feature type="region of interest" description="Disordered" evidence="1">
    <location>
        <begin position="383"/>
        <end position="409"/>
    </location>
</feature>
<feature type="region of interest" description="Disordered" evidence="1">
    <location>
        <begin position="141"/>
        <end position="173"/>
    </location>
</feature>
<feature type="region of interest" description="Disordered" evidence="1">
    <location>
        <begin position="232"/>
        <end position="254"/>
    </location>
</feature>
<dbReference type="AlphaFoldDB" id="A0A3S5BQE2"/>
<keyword evidence="3" id="KW-1185">Reference proteome</keyword>
<protein>
    <submittedName>
        <fullName evidence="2">Uncharacterized protein</fullName>
    </submittedName>
</protein>